<protein>
    <submittedName>
        <fullName evidence="1">Uncharacterized protein</fullName>
    </submittedName>
</protein>
<proteinExistence type="predicted"/>
<sequence length="119" mass="13776">MKQFGDRAVPSHMSDEGSVSMHSVKAVYRIKRQKKRLLLVPFLFTWSFSEGKFDVTSRDFNVEMVCDTRLLGDSFASFVLSSSTKSLDLFNMFELSKELKHTEIWYEAILVIIIPRSMN</sequence>
<dbReference type="AlphaFoldDB" id="A0A9I9E5Q6"/>
<evidence type="ECO:0000313" key="1">
    <source>
        <dbReference type="EnsemblPlants" id="MELO3C029152.2.1"/>
    </source>
</evidence>
<accession>A0A9I9E5Q6</accession>
<dbReference type="Gramene" id="MELO3C029152.2.1">
    <property type="protein sequence ID" value="MELO3C029152.2.1"/>
    <property type="gene ID" value="MELO3C029152.2"/>
</dbReference>
<dbReference type="EnsemblPlants" id="MELO3C029152.2.1">
    <property type="protein sequence ID" value="MELO3C029152.2.1"/>
    <property type="gene ID" value="MELO3C029152.2"/>
</dbReference>
<organism evidence="1">
    <name type="scientific">Cucumis melo</name>
    <name type="common">Muskmelon</name>
    <dbReference type="NCBI Taxonomy" id="3656"/>
    <lineage>
        <taxon>Eukaryota</taxon>
        <taxon>Viridiplantae</taxon>
        <taxon>Streptophyta</taxon>
        <taxon>Embryophyta</taxon>
        <taxon>Tracheophyta</taxon>
        <taxon>Spermatophyta</taxon>
        <taxon>Magnoliopsida</taxon>
        <taxon>eudicotyledons</taxon>
        <taxon>Gunneridae</taxon>
        <taxon>Pentapetalae</taxon>
        <taxon>rosids</taxon>
        <taxon>fabids</taxon>
        <taxon>Cucurbitales</taxon>
        <taxon>Cucurbitaceae</taxon>
        <taxon>Benincaseae</taxon>
        <taxon>Cucumis</taxon>
    </lineage>
</organism>
<name>A0A9I9E5Q6_CUCME</name>
<reference evidence="1" key="1">
    <citation type="submission" date="2023-03" db="UniProtKB">
        <authorList>
            <consortium name="EnsemblPlants"/>
        </authorList>
    </citation>
    <scope>IDENTIFICATION</scope>
</reference>